<feature type="signal peptide" evidence="1">
    <location>
        <begin position="1"/>
        <end position="25"/>
    </location>
</feature>
<name>A0A516V687_9GAMM</name>
<gene>
    <name evidence="2" type="ORF">FNZ56_09210</name>
</gene>
<dbReference type="OrthoDB" id="6063089at2"/>
<keyword evidence="1" id="KW-0732">Signal</keyword>
<dbReference type="AlphaFoldDB" id="A0A516V687"/>
<feature type="chain" id="PRO_5021697604" description="Bacterial repeat domain-containing protein" evidence="1">
    <location>
        <begin position="26"/>
        <end position="175"/>
    </location>
</feature>
<dbReference type="RefSeq" id="WP_143879555.1">
    <property type="nucleotide sequence ID" value="NZ_BAABLZ010000001.1"/>
</dbReference>
<evidence type="ECO:0000313" key="3">
    <source>
        <dbReference type="Proteomes" id="UP000315891"/>
    </source>
</evidence>
<reference evidence="2 3" key="1">
    <citation type="submission" date="2019-07" db="EMBL/GenBank/DDBJ databases">
        <title>Lysobacter weifangensis sp. nov., isolated from bensulfuron-methyl contaminated farmland soil.</title>
        <authorList>
            <person name="Zhao H."/>
        </authorList>
    </citation>
    <scope>NUCLEOTIDE SEQUENCE [LARGE SCALE GENOMIC DNA]</scope>
    <source>
        <strain evidence="2 3">CC-Bw-6</strain>
    </source>
</reference>
<proteinExistence type="predicted"/>
<sequence length="175" mass="18048">MHFVKSGLAAFSLAAGLAAAPAATAVTQDKVYEFSAADACQLSVPTTDTKVRPRANGYRNEGTSNQFVICGMGGYEKGTVLYMALLYTSMDGAQHDMSCTGVTGLTGSESGPLYSTKTVSVAASGYSFATWGAEDFGADEGAPIDSGMNLSVTCTLPPNVALQGFESEQLIDVGN</sequence>
<accession>A0A516V687</accession>
<protein>
    <recommendedName>
        <fullName evidence="4">Bacterial repeat domain-containing protein</fullName>
    </recommendedName>
</protein>
<organism evidence="2 3">
    <name type="scientific">Pseudoluteimonas lycopersici</name>
    <dbReference type="NCBI Taxonomy" id="1324796"/>
    <lineage>
        <taxon>Bacteria</taxon>
        <taxon>Pseudomonadati</taxon>
        <taxon>Pseudomonadota</taxon>
        <taxon>Gammaproteobacteria</taxon>
        <taxon>Lysobacterales</taxon>
        <taxon>Lysobacteraceae</taxon>
        <taxon>Pseudoluteimonas</taxon>
    </lineage>
</organism>
<dbReference type="Proteomes" id="UP000315891">
    <property type="component" value="Chromosome"/>
</dbReference>
<dbReference type="EMBL" id="CP041742">
    <property type="protein sequence ID" value="QDQ74044.1"/>
    <property type="molecule type" value="Genomic_DNA"/>
</dbReference>
<evidence type="ECO:0000256" key="1">
    <source>
        <dbReference type="SAM" id="SignalP"/>
    </source>
</evidence>
<evidence type="ECO:0000313" key="2">
    <source>
        <dbReference type="EMBL" id="QDQ74044.1"/>
    </source>
</evidence>
<evidence type="ECO:0008006" key="4">
    <source>
        <dbReference type="Google" id="ProtNLM"/>
    </source>
</evidence>
<keyword evidence="3" id="KW-1185">Reference proteome</keyword>